<keyword evidence="1 10" id="KW-0963">Cytoplasm</keyword>
<name>A0A6A9QN45_SULME</name>
<keyword evidence="5 10" id="KW-0547">Nucleotide-binding</keyword>
<feature type="binding site" evidence="10">
    <location>
        <position position="190"/>
    </location>
    <ligand>
        <name>D-ribose 5-phosphate</name>
        <dbReference type="ChEBI" id="CHEBI:78346"/>
    </ligand>
</feature>
<keyword evidence="6 10" id="KW-0418">Kinase</keyword>
<keyword evidence="14" id="KW-1185">Reference proteome</keyword>
<keyword evidence="7 10" id="KW-0067">ATP-binding</keyword>
<dbReference type="GO" id="GO:0005524">
    <property type="term" value="F:ATP binding"/>
    <property type="evidence" value="ECO:0007669"/>
    <property type="project" value="UniProtKB-KW"/>
</dbReference>
<dbReference type="FunFam" id="3.40.50.2020:FF:000007">
    <property type="entry name" value="Ribose-phosphate pyrophosphokinase"/>
    <property type="match status" value="1"/>
</dbReference>
<evidence type="ECO:0000256" key="8">
    <source>
        <dbReference type="ARBA" id="ARBA00022842"/>
    </source>
</evidence>
<gene>
    <name evidence="10 13" type="primary">prs</name>
    <name evidence="13" type="ORF">GC250_11095</name>
</gene>
<feature type="binding site" evidence="10">
    <location>
        <begin position="220"/>
        <end position="224"/>
    </location>
    <ligand>
        <name>D-ribose 5-phosphate</name>
        <dbReference type="ChEBI" id="CHEBI:78346"/>
    </ligand>
</feature>
<sequence length="290" mass="31714">MIIVGGPASNGMDDGISRFLSSTLLKTESKVFPDGESYIRIPGSVKDKEVVVVQSTFPEQDKRLMELFFLSETLRDMGATKIHAVVPYLAYSRQDRRFLEGEAISVKTVLRMMGQAGISSLTVVEPHHEEEMKYFPGQVRIISPYEDIAVELRKHVTDPFVLAPDRSALSRAERIAKIVGGDFSHIEKVRDKETGKTSIKGAPNVNLKEKDVILIDDVISTGGTMIQAAEFAYSKGAKNVIASACHVLLVGGAKDKLKEVGVKKIVGTNTIKNDPEVITVDISKTIALSL</sequence>
<reference evidence="13 14" key="1">
    <citation type="submission" date="2019-10" db="EMBL/GenBank/DDBJ databases">
        <title>Sequencing and Assembly of Multiple Reported Metal-Biooxidizing Members of the Extremely Thermoacidophilic Archaeal Family Sulfolobaceae.</title>
        <authorList>
            <person name="Counts J.A."/>
            <person name="Kelly R.M."/>
        </authorList>
    </citation>
    <scope>NUCLEOTIDE SEQUENCE [LARGE SCALE GENOMIC DNA]</scope>
    <source>
        <strain evidence="13 14">DSM 6482</strain>
    </source>
</reference>
<keyword evidence="8 10" id="KW-0460">Magnesium</keyword>
<dbReference type="SUPFAM" id="SSF53271">
    <property type="entry name" value="PRTase-like"/>
    <property type="match status" value="2"/>
</dbReference>
<dbReference type="GO" id="GO:0002189">
    <property type="term" value="C:ribose phosphate diphosphokinase complex"/>
    <property type="evidence" value="ECO:0007669"/>
    <property type="project" value="TreeGrafter"/>
</dbReference>
<keyword evidence="4 10" id="KW-0545">Nucleotide biosynthesis</keyword>
<comment type="subcellular location">
    <subcellularLocation>
        <location evidence="10">Cytoplasm</location>
    </subcellularLocation>
</comment>
<dbReference type="InterPro" id="IPR000836">
    <property type="entry name" value="PRTase_dom"/>
</dbReference>
<feature type="binding site" evidence="10">
    <location>
        <begin position="34"/>
        <end position="36"/>
    </location>
    <ligand>
        <name>ATP</name>
        <dbReference type="ChEBI" id="CHEBI:30616"/>
    </ligand>
</feature>
<dbReference type="SMART" id="SM01400">
    <property type="entry name" value="Pribosyltran_N"/>
    <property type="match status" value="1"/>
</dbReference>
<dbReference type="InterPro" id="IPR029099">
    <property type="entry name" value="Pribosyltran_N"/>
</dbReference>
<dbReference type="RefSeq" id="WP_156017698.1">
    <property type="nucleotide sequence ID" value="NZ_WGGD01000005.1"/>
</dbReference>
<evidence type="ECO:0000259" key="12">
    <source>
        <dbReference type="Pfam" id="PF13793"/>
    </source>
</evidence>
<dbReference type="AlphaFoldDB" id="A0A6A9QN45"/>
<dbReference type="Gene3D" id="3.40.50.2020">
    <property type="match status" value="2"/>
</dbReference>
<organism evidence="13 14">
    <name type="scientific">Sulfuracidifex metallicus DSM 6482 = JCM 9184</name>
    <dbReference type="NCBI Taxonomy" id="523847"/>
    <lineage>
        <taxon>Archaea</taxon>
        <taxon>Thermoproteota</taxon>
        <taxon>Thermoprotei</taxon>
        <taxon>Sulfolobales</taxon>
        <taxon>Sulfolobaceae</taxon>
        <taxon>Sulfuracidifex</taxon>
    </lineage>
</organism>
<dbReference type="PANTHER" id="PTHR10210:SF32">
    <property type="entry name" value="RIBOSE-PHOSPHATE PYROPHOSPHOKINASE 2"/>
    <property type="match status" value="1"/>
</dbReference>
<feature type="domain" description="Ribose-phosphate pyrophosphokinase N-terminal" evidence="12">
    <location>
        <begin position="1"/>
        <end position="117"/>
    </location>
</feature>
<dbReference type="HAMAP" id="MF_00583_A">
    <property type="entry name" value="RibP_PPkinase_A"/>
    <property type="match status" value="1"/>
</dbReference>
<evidence type="ECO:0000256" key="9">
    <source>
        <dbReference type="ARBA" id="ARBA00049535"/>
    </source>
</evidence>
<dbReference type="Proteomes" id="UP000470772">
    <property type="component" value="Unassembled WGS sequence"/>
</dbReference>
<dbReference type="PANTHER" id="PTHR10210">
    <property type="entry name" value="RIBOSE-PHOSPHATE DIPHOSPHOKINASE FAMILY MEMBER"/>
    <property type="match status" value="1"/>
</dbReference>
<comment type="cofactor">
    <cofactor evidence="10">
        <name>Mg(2+)</name>
        <dbReference type="ChEBI" id="CHEBI:18420"/>
    </cofactor>
    <text evidence="10">Binds 2 Mg(2+) ions per subunit.</text>
</comment>
<dbReference type="EMBL" id="WGGD01000005">
    <property type="protein sequence ID" value="MUN29964.1"/>
    <property type="molecule type" value="Genomic_DNA"/>
</dbReference>
<proteinExistence type="inferred from homology"/>
<dbReference type="GO" id="GO:0006164">
    <property type="term" value="P:purine nucleotide biosynthetic process"/>
    <property type="evidence" value="ECO:0007669"/>
    <property type="project" value="TreeGrafter"/>
</dbReference>
<keyword evidence="3 10" id="KW-0479">Metal-binding</keyword>
<feature type="binding site" evidence="10">
    <location>
        <begin position="93"/>
        <end position="94"/>
    </location>
    <ligand>
        <name>ATP</name>
        <dbReference type="ChEBI" id="CHEBI:30616"/>
    </ligand>
</feature>
<protein>
    <recommendedName>
        <fullName evidence="10">Ribose-phosphate pyrophosphokinase</fullName>
        <shortName evidence="10">RPPK</shortName>
        <ecNumber evidence="10">2.7.6.1</ecNumber>
    </recommendedName>
    <alternativeName>
        <fullName evidence="10">5-phospho-D-ribosyl alpha-1-diphosphate synthase</fullName>
    </alternativeName>
    <alternativeName>
        <fullName evidence="10">Phosphoribosyl diphosphate synthase</fullName>
    </alternativeName>
    <alternativeName>
        <fullName evidence="10">Phosphoribosyl pyrophosphate synthase</fullName>
        <shortName evidence="10">P-Rib-PP synthase</shortName>
        <shortName evidence="10">PRPP synthase</shortName>
        <shortName evidence="10">PRPPase</shortName>
    </alternativeName>
</protein>
<comment type="function">
    <text evidence="10">Involved in the biosynthesis of the central metabolite phospho-alpha-D-ribosyl-1-pyrophosphate (PRPP) via the transfer of pyrophosphoryl group from ATP to 1-hydroxyl of ribose-5-phosphate (Rib-5-P).</text>
</comment>
<feature type="domain" description="Phosphoribosyltransferase" evidence="11">
    <location>
        <begin position="148"/>
        <end position="263"/>
    </location>
</feature>
<evidence type="ECO:0000256" key="6">
    <source>
        <dbReference type="ARBA" id="ARBA00022777"/>
    </source>
</evidence>
<feature type="active site" evidence="10">
    <location>
        <position position="188"/>
    </location>
</feature>
<dbReference type="UniPathway" id="UPA00087">
    <property type="reaction ID" value="UER00172"/>
</dbReference>
<feature type="binding site" evidence="10">
    <location>
        <position position="165"/>
    </location>
    <ligand>
        <name>Mg(2+)</name>
        <dbReference type="ChEBI" id="CHEBI:18420"/>
        <label>2</label>
    </ligand>
</feature>
<evidence type="ECO:0000259" key="11">
    <source>
        <dbReference type="Pfam" id="PF00156"/>
    </source>
</evidence>
<keyword evidence="2 10" id="KW-0808">Transferase</keyword>
<comment type="catalytic activity">
    <reaction evidence="9 10">
        <text>D-ribose 5-phosphate + ATP = 5-phospho-alpha-D-ribose 1-diphosphate + AMP + H(+)</text>
        <dbReference type="Rhea" id="RHEA:15609"/>
        <dbReference type="ChEBI" id="CHEBI:15378"/>
        <dbReference type="ChEBI" id="CHEBI:30616"/>
        <dbReference type="ChEBI" id="CHEBI:58017"/>
        <dbReference type="ChEBI" id="CHEBI:78346"/>
        <dbReference type="ChEBI" id="CHEBI:456215"/>
        <dbReference type="EC" id="2.7.6.1"/>
    </reaction>
</comment>
<dbReference type="InterPro" id="IPR029057">
    <property type="entry name" value="PRTase-like"/>
</dbReference>
<evidence type="ECO:0000313" key="13">
    <source>
        <dbReference type="EMBL" id="MUN29964.1"/>
    </source>
</evidence>
<evidence type="ECO:0000256" key="5">
    <source>
        <dbReference type="ARBA" id="ARBA00022741"/>
    </source>
</evidence>
<dbReference type="InterPro" id="IPR005946">
    <property type="entry name" value="Rib-P_diPkinase"/>
</dbReference>
<evidence type="ECO:0000256" key="2">
    <source>
        <dbReference type="ARBA" id="ARBA00022679"/>
    </source>
</evidence>
<feature type="binding site" evidence="10">
    <location>
        <position position="127"/>
    </location>
    <ligand>
        <name>Mg(2+)</name>
        <dbReference type="ChEBI" id="CHEBI:18420"/>
        <label>1</label>
    </ligand>
</feature>
<evidence type="ECO:0000256" key="1">
    <source>
        <dbReference type="ARBA" id="ARBA00022490"/>
    </source>
</evidence>
<comment type="caution">
    <text evidence="13">The sequence shown here is derived from an EMBL/GenBank/DDBJ whole genome shotgun (WGS) entry which is preliminary data.</text>
</comment>
<dbReference type="GO" id="GO:0004749">
    <property type="term" value="F:ribose phosphate diphosphokinase activity"/>
    <property type="evidence" value="ECO:0007669"/>
    <property type="project" value="UniProtKB-UniRule"/>
</dbReference>
<dbReference type="EC" id="2.7.6.1" evidence="10"/>
<dbReference type="Pfam" id="PF13793">
    <property type="entry name" value="Pribosyltran_N"/>
    <property type="match status" value="1"/>
</dbReference>
<dbReference type="GO" id="GO:0006015">
    <property type="term" value="P:5-phosphoribose 1-diphosphate biosynthetic process"/>
    <property type="evidence" value="ECO:0007669"/>
    <property type="project" value="UniProtKB-UniRule"/>
</dbReference>
<evidence type="ECO:0000256" key="3">
    <source>
        <dbReference type="ARBA" id="ARBA00022723"/>
    </source>
</evidence>
<dbReference type="Pfam" id="PF00156">
    <property type="entry name" value="Pribosyltran"/>
    <property type="match status" value="1"/>
</dbReference>
<dbReference type="CDD" id="cd06223">
    <property type="entry name" value="PRTases_typeI"/>
    <property type="match status" value="1"/>
</dbReference>
<comment type="similarity">
    <text evidence="10">Belongs to the ribose-phosphate pyrophosphokinase family. Class III (archaeal) subfamily.</text>
</comment>
<dbReference type="GO" id="GO:0000287">
    <property type="term" value="F:magnesium ion binding"/>
    <property type="evidence" value="ECO:0007669"/>
    <property type="project" value="UniProtKB-UniRule"/>
</dbReference>
<feature type="binding site" evidence="10">
    <location>
        <position position="216"/>
    </location>
    <ligand>
        <name>D-ribose 5-phosphate</name>
        <dbReference type="ChEBI" id="CHEBI:78346"/>
    </ligand>
</feature>
<accession>A0A6A9QN45</accession>
<evidence type="ECO:0000256" key="10">
    <source>
        <dbReference type="HAMAP-Rule" id="MF_00583"/>
    </source>
</evidence>
<dbReference type="GO" id="GO:0016301">
    <property type="term" value="F:kinase activity"/>
    <property type="evidence" value="ECO:0007669"/>
    <property type="project" value="UniProtKB-KW"/>
</dbReference>
<evidence type="ECO:0000256" key="7">
    <source>
        <dbReference type="ARBA" id="ARBA00022840"/>
    </source>
</evidence>
<evidence type="ECO:0000313" key="14">
    <source>
        <dbReference type="Proteomes" id="UP000470772"/>
    </source>
</evidence>
<dbReference type="NCBIfam" id="TIGR01251">
    <property type="entry name" value="ribP_PPkin"/>
    <property type="match status" value="1"/>
</dbReference>
<comment type="pathway">
    <text evidence="10">Metabolic intermediate biosynthesis; 5-phospho-alpha-D-ribose 1-diphosphate biosynthesis; 5-phospho-alpha-D-ribose 1-diphosphate from D-ribose 5-phosphate (route I): step 1/1.</text>
</comment>
<dbReference type="GO" id="GO:0005737">
    <property type="term" value="C:cytoplasm"/>
    <property type="evidence" value="ECO:0007669"/>
    <property type="project" value="UniProtKB-SubCell"/>
</dbReference>
<dbReference type="InterPro" id="IPR037514">
    <property type="entry name" value="Rib-P_diPkinase_arc"/>
</dbReference>
<evidence type="ECO:0000256" key="4">
    <source>
        <dbReference type="ARBA" id="ARBA00022727"/>
    </source>
</evidence>